<dbReference type="OrthoDB" id="509184at2759"/>
<evidence type="ECO:0000259" key="2">
    <source>
        <dbReference type="Pfam" id="PF12708"/>
    </source>
</evidence>
<feature type="domain" description="Rhamnogalacturonase A/B/Epimerase-like pectate lyase" evidence="2">
    <location>
        <begin position="70"/>
        <end position="141"/>
    </location>
</feature>
<dbReference type="KEGG" id="cvr:CHLNCDRAFT_58107"/>
<gene>
    <name evidence="3" type="ORF">CHLNCDRAFT_58107</name>
</gene>
<proteinExistence type="predicted"/>
<accession>E1ZHA1</accession>
<dbReference type="STRING" id="554065.E1ZHA1"/>
<dbReference type="Proteomes" id="UP000008141">
    <property type="component" value="Unassembled WGS sequence"/>
</dbReference>
<dbReference type="EMBL" id="GL433846">
    <property type="protein sequence ID" value="EFN55088.1"/>
    <property type="molecule type" value="Genomic_DNA"/>
</dbReference>
<evidence type="ECO:0000313" key="3">
    <source>
        <dbReference type="EMBL" id="EFN55088.1"/>
    </source>
</evidence>
<feature type="signal peptide" evidence="1">
    <location>
        <begin position="1"/>
        <end position="21"/>
    </location>
</feature>
<dbReference type="InParanoid" id="E1ZHA1"/>
<evidence type="ECO:0000256" key="1">
    <source>
        <dbReference type="SAM" id="SignalP"/>
    </source>
</evidence>
<dbReference type="AlphaFoldDB" id="E1ZHA1"/>
<keyword evidence="4" id="KW-1185">Reference proteome</keyword>
<reference evidence="3 4" key="1">
    <citation type="journal article" date="2010" name="Plant Cell">
        <title>The Chlorella variabilis NC64A genome reveals adaptation to photosymbiosis, coevolution with viruses, and cryptic sex.</title>
        <authorList>
            <person name="Blanc G."/>
            <person name="Duncan G."/>
            <person name="Agarkova I."/>
            <person name="Borodovsky M."/>
            <person name="Gurnon J."/>
            <person name="Kuo A."/>
            <person name="Lindquist E."/>
            <person name="Lucas S."/>
            <person name="Pangilinan J."/>
            <person name="Polle J."/>
            <person name="Salamov A."/>
            <person name="Terry A."/>
            <person name="Yamada T."/>
            <person name="Dunigan D.D."/>
            <person name="Grigoriev I.V."/>
            <person name="Claverie J.M."/>
            <person name="Van Etten J.L."/>
        </authorList>
    </citation>
    <scope>NUCLEOTIDE SEQUENCE [LARGE SCALE GENOMIC DNA]</scope>
    <source>
        <strain evidence="3 4">NC64A</strain>
    </source>
</reference>
<dbReference type="GeneID" id="17354286"/>
<evidence type="ECO:0000313" key="4">
    <source>
        <dbReference type="Proteomes" id="UP000008141"/>
    </source>
</evidence>
<dbReference type="Pfam" id="PF12708">
    <property type="entry name" value="Pect-lyase_RHGA_epim"/>
    <property type="match status" value="1"/>
</dbReference>
<dbReference type="RefSeq" id="XP_005847190.1">
    <property type="nucleotide sequence ID" value="XM_005847128.1"/>
</dbReference>
<sequence>MGHMPALLAFAMLWAAGAASSEPAALPPASLDLKVASKWLPNAAGKYDWSRAGYAGGERSIPQVPPGATFSVRRYGAKGDGKTDDSRAVQAALAATMARGGVLLFPRGTYLLRSPLFIDRSRVVIMGEGPAATSLVFARSLSAVYGGSYTADPCTGKIKSTWAFGGGFITLSGKAGRPKRPEQLARVKGDYPPGTTRLKVDSTAPFKAGMWVALLLNDQSTILPSGAKEPDYVNCTLAGGKGRRLQQGSAAARLFALPPPSDPILQLALEAAARETDEFILPQQAAAADALHAASGGEVVASMAPRGSVAAWIYGNNLVDSGGPGALNENSVRYSFRVKAVGRGYIDMDRPTIHQIKRAWTVTLHKYNYGIQEVGVQGLTIRFKNSGVYGDHLTDRGYNAIQLEGLRNAWVRDVRILGADNGVFVANAEFVTLASITVNTTRSRAGGPKVEANLQGHHALSTSLGQSVLISRFNIAKKYWHDVTLSGGAELCVVHRGKGLDLNVDYHRAGPWANLLTNTDFGLANRPFASGGRGDRGANTGRGSVFWNVYPGGGEGALSLPAKCDFGPLLTFYGRFKGKTCPASGWTVRRMPSGAPADLYLAQVQERRRLMRRLAAG</sequence>
<dbReference type="InterPro" id="IPR024535">
    <property type="entry name" value="RHGA/B-epi-like_pectate_lyase"/>
</dbReference>
<organism evidence="4">
    <name type="scientific">Chlorella variabilis</name>
    <name type="common">Green alga</name>
    <dbReference type="NCBI Taxonomy" id="554065"/>
    <lineage>
        <taxon>Eukaryota</taxon>
        <taxon>Viridiplantae</taxon>
        <taxon>Chlorophyta</taxon>
        <taxon>core chlorophytes</taxon>
        <taxon>Trebouxiophyceae</taxon>
        <taxon>Chlorellales</taxon>
        <taxon>Chlorellaceae</taxon>
        <taxon>Chlorella clade</taxon>
        <taxon>Chlorella</taxon>
    </lineage>
</organism>
<dbReference type="Gene3D" id="2.160.20.10">
    <property type="entry name" value="Single-stranded right-handed beta-helix, Pectin lyase-like"/>
    <property type="match status" value="1"/>
</dbReference>
<keyword evidence="1" id="KW-0732">Signal</keyword>
<dbReference type="InterPro" id="IPR012334">
    <property type="entry name" value="Pectin_lyas_fold"/>
</dbReference>
<dbReference type="SUPFAM" id="SSF51126">
    <property type="entry name" value="Pectin lyase-like"/>
    <property type="match status" value="2"/>
</dbReference>
<dbReference type="InterPro" id="IPR011050">
    <property type="entry name" value="Pectin_lyase_fold/virulence"/>
</dbReference>
<feature type="chain" id="PRO_5003156313" description="Rhamnogalacturonase A/B/Epimerase-like pectate lyase domain-containing protein" evidence="1">
    <location>
        <begin position="22"/>
        <end position="617"/>
    </location>
</feature>
<protein>
    <recommendedName>
        <fullName evidence="2">Rhamnogalacturonase A/B/Epimerase-like pectate lyase domain-containing protein</fullName>
    </recommendedName>
</protein>
<name>E1ZHA1_CHLVA</name>